<protein>
    <submittedName>
        <fullName evidence="1">Uncharacterized protein</fullName>
    </submittedName>
</protein>
<dbReference type="EMBL" id="JBJJXI010000116">
    <property type="protein sequence ID" value="KAL3390807.1"/>
    <property type="molecule type" value="Genomic_DNA"/>
</dbReference>
<keyword evidence="2" id="KW-1185">Reference proteome</keyword>
<dbReference type="AlphaFoldDB" id="A0ABD2WE96"/>
<gene>
    <name evidence="1" type="ORF">TKK_014520</name>
</gene>
<evidence type="ECO:0000313" key="1">
    <source>
        <dbReference type="EMBL" id="KAL3390807.1"/>
    </source>
</evidence>
<comment type="caution">
    <text evidence="1">The sequence shown here is derived from an EMBL/GenBank/DDBJ whole genome shotgun (WGS) entry which is preliminary data.</text>
</comment>
<sequence>MYRYKKRDTVHGPSSRTWKSSLTTNKTTTQLCINLTSVNESYFHTAVLYIYVYRGITYNGYVTAVIKLIKLISTRLHANMRRRTRHYMRFMQHRLVYVPCTYATATMGKKTKQLVYASFHALRRKKLIRLWRKTAYIVNKS</sequence>
<dbReference type="Proteomes" id="UP001627154">
    <property type="component" value="Unassembled WGS sequence"/>
</dbReference>
<evidence type="ECO:0000313" key="2">
    <source>
        <dbReference type="Proteomes" id="UP001627154"/>
    </source>
</evidence>
<name>A0ABD2WE96_9HYME</name>
<reference evidence="1 2" key="1">
    <citation type="journal article" date="2024" name="bioRxiv">
        <title>A reference genome for Trichogramma kaykai: A tiny desert-dwelling parasitoid wasp with competing sex-ratio distorters.</title>
        <authorList>
            <person name="Culotta J."/>
            <person name="Lindsey A.R."/>
        </authorList>
    </citation>
    <scope>NUCLEOTIDE SEQUENCE [LARGE SCALE GENOMIC DNA]</scope>
    <source>
        <strain evidence="1 2">KSX58</strain>
    </source>
</reference>
<proteinExistence type="predicted"/>
<organism evidence="1 2">
    <name type="scientific">Trichogramma kaykai</name>
    <dbReference type="NCBI Taxonomy" id="54128"/>
    <lineage>
        <taxon>Eukaryota</taxon>
        <taxon>Metazoa</taxon>
        <taxon>Ecdysozoa</taxon>
        <taxon>Arthropoda</taxon>
        <taxon>Hexapoda</taxon>
        <taxon>Insecta</taxon>
        <taxon>Pterygota</taxon>
        <taxon>Neoptera</taxon>
        <taxon>Endopterygota</taxon>
        <taxon>Hymenoptera</taxon>
        <taxon>Apocrita</taxon>
        <taxon>Proctotrupomorpha</taxon>
        <taxon>Chalcidoidea</taxon>
        <taxon>Trichogrammatidae</taxon>
        <taxon>Trichogramma</taxon>
    </lineage>
</organism>
<accession>A0ABD2WE96</accession>